<evidence type="ECO:0000256" key="1">
    <source>
        <dbReference type="ARBA" id="ARBA00022649"/>
    </source>
</evidence>
<dbReference type="InterPro" id="IPR007712">
    <property type="entry name" value="RelE/ParE_toxin"/>
</dbReference>
<evidence type="ECO:0000313" key="2">
    <source>
        <dbReference type="EMBL" id="OCM72836.1"/>
    </source>
</evidence>
<organism evidence="3 5">
    <name type="scientific">Streptococcus agalactiae</name>
    <dbReference type="NCBI Taxonomy" id="1311"/>
    <lineage>
        <taxon>Bacteria</taxon>
        <taxon>Bacillati</taxon>
        <taxon>Bacillota</taxon>
        <taxon>Bacilli</taxon>
        <taxon>Lactobacillales</taxon>
        <taxon>Streptococcaceae</taxon>
        <taxon>Streptococcus</taxon>
    </lineage>
</organism>
<dbReference type="InterPro" id="IPR035093">
    <property type="entry name" value="RelE/ParE_toxin_dom_sf"/>
</dbReference>
<keyword evidence="1" id="KW-1277">Toxin-antitoxin system</keyword>
<protein>
    <submittedName>
        <fullName evidence="2">Addiction module toxin RelE</fullName>
    </submittedName>
    <submittedName>
        <fullName evidence="3">Type II toxin-antitoxin system RelE/ParE family toxin</fullName>
    </submittedName>
</protein>
<sequence length="111" mass="13264">MDYKKYQIIYAPDVLEKLKEIRDYISQNYSSTSGQHKMEQIISDIEKLEVFPEVGFDADEKYGSKISKYHSTRGYTLSKDYIVLYHIEEEENRVVIDYLLPTRSDYMKLFK</sequence>
<comment type="caution">
    <text evidence="3">The sequence shown here is derived from an EMBL/GenBank/DDBJ whole genome shotgun (WGS) entry which is preliminary data.</text>
</comment>
<dbReference type="Proteomes" id="UP000256718">
    <property type="component" value="Unassembled WGS sequence"/>
</dbReference>
<evidence type="ECO:0000313" key="3">
    <source>
        <dbReference type="EMBL" id="RDY74220.1"/>
    </source>
</evidence>
<evidence type="ECO:0000313" key="4">
    <source>
        <dbReference type="Proteomes" id="UP000093122"/>
    </source>
</evidence>
<evidence type="ECO:0000313" key="5">
    <source>
        <dbReference type="Proteomes" id="UP000256718"/>
    </source>
</evidence>
<dbReference type="Pfam" id="PF05016">
    <property type="entry name" value="ParE_toxin"/>
    <property type="match status" value="1"/>
</dbReference>
<dbReference type="OMA" id="KRYQYIA"/>
<dbReference type="KEGG" id="sage:EN72_01430"/>
<name>A0A0E1EF10_STRAG</name>
<dbReference type="RefSeq" id="WP_000384858.1">
    <property type="nucleotide sequence ID" value="NZ_CAXOLC010000009.1"/>
</dbReference>
<dbReference type="Gene3D" id="3.30.2310.20">
    <property type="entry name" value="RelE-like"/>
    <property type="match status" value="1"/>
</dbReference>
<accession>A0A0E1EF10</accession>
<proteinExistence type="predicted"/>
<dbReference type="AlphaFoldDB" id="A0A0E1EF10"/>
<dbReference type="SMR" id="A0A0E1EF10"/>
<dbReference type="Proteomes" id="UP000093122">
    <property type="component" value="Unassembled WGS sequence"/>
</dbReference>
<dbReference type="EMBL" id="MAWT01000001">
    <property type="protein sequence ID" value="OCM72836.1"/>
    <property type="molecule type" value="Genomic_DNA"/>
</dbReference>
<dbReference type="EMBL" id="QHGZ01000261">
    <property type="protein sequence ID" value="RDY74220.1"/>
    <property type="molecule type" value="Genomic_DNA"/>
</dbReference>
<gene>
    <name evidence="2" type="ORF">AX245_02345</name>
    <name evidence="3" type="ORF">C4618_13425</name>
</gene>
<reference evidence="3 5" key="2">
    <citation type="journal article" date="2018" name="Emerg. Microbes Infect.">
        <title>Phenotypic and molecular analysis of nontypeable Group B streptococci: identification of cps2a and hybrid cps2a/cps5 Group B streptococcal capsule gene clusters.</title>
        <authorList>
            <person name="Alhhazmi A."/>
            <person name="Tyrrell G.J."/>
        </authorList>
    </citation>
    <scope>NUCLEOTIDE SEQUENCE [LARGE SCALE GENOMIC DNA]</scope>
    <source>
        <strain evidence="3 5">PLGBS17</strain>
    </source>
</reference>
<reference evidence="2 4" key="1">
    <citation type="journal article" date="2016" name="Sci. Rep.">
        <title>Serotype IV Streptococcus agalactiae ST-452 has arisen from large genomic recombination events between CC23 and the hypervirulent CC17 lineages.</title>
        <authorList>
            <person name="Campisi E."/>
            <person name="Rinaudo C.D."/>
            <person name="Donati C."/>
            <person name="Barucco M."/>
            <person name="Torricelli G."/>
            <person name="Edwards M.S."/>
            <person name="Baker C.J."/>
            <person name="Margarit I."/>
            <person name="Rosini R."/>
        </authorList>
    </citation>
    <scope>NUCLEOTIDE SEQUENCE [LARGE SCALE GENOMIC DNA]</scope>
    <source>
        <strain evidence="2 4">CZ-PW-140</strain>
    </source>
</reference>
<dbReference type="NCBIfam" id="TIGR02385">
    <property type="entry name" value="RelE_StbE"/>
    <property type="match status" value="1"/>
</dbReference>